<feature type="region of interest" description="Disordered" evidence="1">
    <location>
        <begin position="38"/>
        <end position="58"/>
    </location>
</feature>
<proteinExistence type="predicted"/>
<name>A0ABS1MI23_9NOCA</name>
<evidence type="ECO:0000313" key="3">
    <source>
        <dbReference type="Proteomes" id="UP000602198"/>
    </source>
</evidence>
<dbReference type="EMBL" id="JAERRJ010000028">
    <property type="protein sequence ID" value="MBL1080234.1"/>
    <property type="molecule type" value="Genomic_DNA"/>
</dbReference>
<evidence type="ECO:0000256" key="1">
    <source>
        <dbReference type="SAM" id="MobiDB-lite"/>
    </source>
</evidence>
<dbReference type="Proteomes" id="UP000602198">
    <property type="component" value="Unassembled WGS sequence"/>
</dbReference>
<accession>A0ABS1MI23</accession>
<evidence type="ECO:0000313" key="2">
    <source>
        <dbReference type="EMBL" id="MBL1080234.1"/>
    </source>
</evidence>
<protein>
    <submittedName>
        <fullName evidence="2">Uncharacterized protein</fullName>
    </submittedName>
</protein>
<keyword evidence="3" id="KW-1185">Reference proteome</keyword>
<reference evidence="2 3" key="1">
    <citation type="submission" date="2021-01" db="EMBL/GenBank/DDBJ databases">
        <title>WGS of actinomycetes isolated from Thailand.</title>
        <authorList>
            <person name="Thawai C."/>
        </authorList>
    </citation>
    <scope>NUCLEOTIDE SEQUENCE [LARGE SCALE GENOMIC DNA]</scope>
    <source>
        <strain evidence="2 3">LPG 2</strain>
    </source>
</reference>
<sequence length="58" mass="6506">MAYEAIELLNQILDRYGSLDVFIAQLYRELDDAPTQELPRLTFPAPTADGGGRHALRC</sequence>
<dbReference type="RefSeq" id="WP_201958587.1">
    <property type="nucleotide sequence ID" value="NZ_JAERRJ010000028.1"/>
</dbReference>
<gene>
    <name evidence="2" type="ORF">JK358_38150</name>
</gene>
<comment type="caution">
    <text evidence="2">The sequence shown here is derived from an EMBL/GenBank/DDBJ whole genome shotgun (WGS) entry which is preliminary data.</text>
</comment>
<organism evidence="2 3">
    <name type="scientific">Nocardia acididurans</name>
    <dbReference type="NCBI Taxonomy" id="2802282"/>
    <lineage>
        <taxon>Bacteria</taxon>
        <taxon>Bacillati</taxon>
        <taxon>Actinomycetota</taxon>
        <taxon>Actinomycetes</taxon>
        <taxon>Mycobacteriales</taxon>
        <taxon>Nocardiaceae</taxon>
        <taxon>Nocardia</taxon>
    </lineage>
</organism>